<proteinExistence type="predicted"/>
<dbReference type="EMBL" id="JBHRTQ010000007">
    <property type="protein sequence ID" value="MFC3174526.1"/>
    <property type="molecule type" value="Genomic_DNA"/>
</dbReference>
<gene>
    <name evidence="2" type="ORF">ACFOD9_09695</name>
</gene>
<name>A0ABV7IPD1_9SPHN</name>
<evidence type="ECO:0000313" key="2">
    <source>
        <dbReference type="EMBL" id="MFC3174526.1"/>
    </source>
</evidence>
<evidence type="ECO:0000313" key="3">
    <source>
        <dbReference type="Proteomes" id="UP001595604"/>
    </source>
</evidence>
<keyword evidence="3" id="KW-1185">Reference proteome</keyword>
<sequence length="173" mass="18874">MPYDAHDQAVMDRINRYIDAANAQFPDRTVAEKLEWCWSQNIKERESDSRNTVGRDADYYFASRHVIAADSSAFAKAAHYAGGFVATVGYIDLKLITTIPGVDRIPGVDTLMRTDPDKPNAPPGGLEWELRGANDGFRDTGANRTDVIRHLSGDGPAAMPPPSPAAGPDMSLR</sequence>
<comment type="caution">
    <text evidence="2">The sequence shown here is derived from an EMBL/GenBank/DDBJ whole genome shotgun (WGS) entry which is preliminary data.</text>
</comment>
<feature type="region of interest" description="Disordered" evidence="1">
    <location>
        <begin position="131"/>
        <end position="173"/>
    </location>
</feature>
<organism evidence="2 3">
    <name type="scientific">Novosphingobium bradum</name>
    <dbReference type="NCBI Taxonomy" id="1737444"/>
    <lineage>
        <taxon>Bacteria</taxon>
        <taxon>Pseudomonadati</taxon>
        <taxon>Pseudomonadota</taxon>
        <taxon>Alphaproteobacteria</taxon>
        <taxon>Sphingomonadales</taxon>
        <taxon>Sphingomonadaceae</taxon>
        <taxon>Novosphingobium</taxon>
    </lineage>
</organism>
<reference evidence="3" key="1">
    <citation type="journal article" date="2019" name="Int. J. Syst. Evol. Microbiol.">
        <title>The Global Catalogue of Microorganisms (GCM) 10K type strain sequencing project: providing services to taxonomists for standard genome sequencing and annotation.</title>
        <authorList>
            <consortium name="The Broad Institute Genomics Platform"/>
            <consortium name="The Broad Institute Genome Sequencing Center for Infectious Disease"/>
            <person name="Wu L."/>
            <person name="Ma J."/>
        </authorList>
    </citation>
    <scope>NUCLEOTIDE SEQUENCE [LARGE SCALE GENOMIC DNA]</scope>
    <source>
        <strain evidence="3">KCTC 42984</strain>
    </source>
</reference>
<dbReference type="RefSeq" id="WP_379509877.1">
    <property type="nucleotide sequence ID" value="NZ_JBHRTQ010000007.1"/>
</dbReference>
<protein>
    <submittedName>
        <fullName evidence="2">Uncharacterized protein</fullName>
    </submittedName>
</protein>
<accession>A0ABV7IPD1</accession>
<dbReference type="Proteomes" id="UP001595604">
    <property type="component" value="Unassembled WGS sequence"/>
</dbReference>
<evidence type="ECO:0000256" key="1">
    <source>
        <dbReference type="SAM" id="MobiDB-lite"/>
    </source>
</evidence>